<evidence type="ECO:0000256" key="10">
    <source>
        <dbReference type="ARBA" id="ARBA00042775"/>
    </source>
</evidence>
<gene>
    <name evidence="13" type="ORF">DES53_101166</name>
</gene>
<dbReference type="Gene3D" id="3.10.50.40">
    <property type="match status" value="1"/>
</dbReference>
<dbReference type="PANTHER" id="PTHR47529:SF1">
    <property type="entry name" value="PERIPLASMIC CHAPERONE PPID"/>
    <property type="match status" value="1"/>
</dbReference>
<keyword evidence="3" id="KW-0997">Cell inner membrane</keyword>
<protein>
    <recommendedName>
        <fullName evidence="9">Periplasmic chaperone PpiD</fullName>
    </recommendedName>
    <alternativeName>
        <fullName evidence="10">Periplasmic folding chaperone</fullName>
    </alternativeName>
</protein>
<evidence type="ECO:0000256" key="9">
    <source>
        <dbReference type="ARBA" id="ARBA00040743"/>
    </source>
</evidence>
<keyword evidence="6 11" id="KW-0472">Membrane</keyword>
<organism evidence="13 14">
    <name type="scientific">Roseimicrobium gellanilyticum</name>
    <dbReference type="NCBI Taxonomy" id="748857"/>
    <lineage>
        <taxon>Bacteria</taxon>
        <taxon>Pseudomonadati</taxon>
        <taxon>Verrucomicrobiota</taxon>
        <taxon>Verrucomicrobiia</taxon>
        <taxon>Verrucomicrobiales</taxon>
        <taxon>Verrucomicrobiaceae</taxon>
        <taxon>Roseimicrobium</taxon>
    </lineage>
</organism>
<evidence type="ECO:0000256" key="6">
    <source>
        <dbReference type="ARBA" id="ARBA00023136"/>
    </source>
</evidence>
<sequence length="524" mass="57986">MLEFLRRQSKPIMIAVAAIIIIAFTFWSGMTQPGRGGYSAEATSLSVNGRDYSFLEVGRLQHAFVFAQQAGLPGVGPSYASDMVGIHFQHASQKTGRPLVYESAPFDYGINVLVLRDALKRFGIRASDKEVQDAYRKLPTFFTNGQYNPELARGFEQWIRERGVSQEQMYDTIRDSLGLQRLQQIVAGNMVSAPGITDRFYAASFSTIKAATIPFPLDDFKKKVEVKDEEISKYFEENKEGYKTEEKRAVTLVVLPKPDTATLNAENTVKAQREYEEKVQKFAEKVLDSKINLAAEATEAKAEVRQIAAFADTAPPEELKNELALVNAIFTNDQKLAPISDPVKVAKGYAFFQVTAVEAPKTQELKDVKEKIREALVSQKATEAMTKAANEARTKLEAAIKGGKSFADAAKEAGLTPQVLAEFSTANPPMNLSIGYRIAQEAQSTAPGSFAKEILNSENGVLLLFVLSKELRKSPESAASKNMISTSLDRMAQQDIFRAWFEEQYKNAKVNASILLNVALSNER</sequence>
<name>A0A366HUL6_9BACT</name>
<dbReference type="Proteomes" id="UP000253426">
    <property type="component" value="Unassembled WGS sequence"/>
</dbReference>
<dbReference type="PANTHER" id="PTHR47529">
    <property type="entry name" value="PEPTIDYL-PROLYL CIS-TRANS ISOMERASE D"/>
    <property type="match status" value="1"/>
</dbReference>
<dbReference type="RefSeq" id="WP_113956309.1">
    <property type="nucleotide sequence ID" value="NZ_QNRR01000001.1"/>
</dbReference>
<evidence type="ECO:0000313" key="14">
    <source>
        <dbReference type="Proteomes" id="UP000253426"/>
    </source>
</evidence>
<dbReference type="GO" id="GO:0003755">
    <property type="term" value="F:peptidyl-prolyl cis-trans isomerase activity"/>
    <property type="evidence" value="ECO:0007669"/>
    <property type="project" value="InterPro"/>
</dbReference>
<keyword evidence="13" id="KW-0413">Isomerase</keyword>
<keyword evidence="14" id="KW-1185">Reference proteome</keyword>
<comment type="caution">
    <text evidence="13">The sequence shown here is derived from an EMBL/GenBank/DDBJ whole genome shotgun (WGS) entry which is preliminary data.</text>
</comment>
<keyword evidence="7" id="KW-0143">Chaperone</keyword>
<evidence type="ECO:0000256" key="11">
    <source>
        <dbReference type="SAM" id="Phobius"/>
    </source>
</evidence>
<dbReference type="Pfam" id="PF13624">
    <property type="entry name" value="SurA_N_3"/>
    <property type="match status" value="1"/>
</dbReference>
<dbReference type="OrthoDB" id="179643at2"/>
<evidence type="ECO:0000256" key="3">
    <source>
        <dbReference type="ARBA" id="ARBA00022519"/>
    </source>
</evidence>
<dbReference type="AlphaFoldDB" id="A0A366HUL6"/>
<comment type="subcellular location">
    <subcellularLocation>
        <location evidence="1">Cell inner membrane</location>
        <topology evidence="1">Single-pass type II membrane protein</topology>
        <orientation evidence="1">Periplasmic side</orientation>
    </subcellularLocation>
</comment>
<evidence type="ECO:0000256" key="1">
    <source>
        <dbReference type="ARBA" id="ARBA00004382"/>
    </source>
</evidence>
<keyword evidence="4 11" id="KW-0812">Transmembrane</keyword>
<evidence type="ECO:0000256" key="5">
    <source>
        <dbReference type="ARBA" id="ARBA00022989"/>
    </source>
</evidence>
<dbReference type="InterPro" id="IPR027304">
    <property type="entry name" value="Trigger_fact/SurA_dom_sf"/>
</dbReference>
<dbReference type="GO" id="GO:0005886">
    <property type="term" value="C:plasma membrane"/>
    <property type="evidence" value="ECO:0007669"/>
    <property type="project" value="UniProtKB-SubCell"/>
</dbReference>
<dbReference type="InterPro" id="IPR052029">
    <property type="entry name" value="PpiD_chaperone"/>
</dbReference>
<feature type="domain" description="PpiC" evidence="12">
    <location>
        <begin position="226"/>
        <end position="370"/>
    </location>
</feature>
<comment type="similarity">
    <text evidence="8">Belongs to the PpiD chaperone family.</text>
</comment>
<dbReference type="InterPro" id="IPR046357">
    <property type="entry name" value="PPIase_dom_sf"/>
</dbReference>
<keyword evidence="2" id="KW-1003">Cell membrane</keyword>
<evidence type="ECO:0000256" key="4">
    <source>
        <dbReference type="ARBA" id="ARBA00022692"/>
    </source>
</evidence>
<dbReference type="SUPFAM" id="SSF109998">
    <property type="entry name" value="Triger factor/SurA peptide-binding domain-like"/>
    <property type="match status" value="1"/>
</dbReference>
<reference evidence="13 14" key="1">
    <citation type="submission" date="2018-06" db="EMBL/GenBank/DDBJ databases">
        <title>Genomic Encyclopedia of Type Strains, Phase IV (KMG-IV): sequencing the most valuable type-strain genomes for metagenomic binning, comparative biology and taxonomic classification.</title>
        <authorList>
            <person name="Goeker M."/>
        </authorList>
    </citation>
    <scope>NUCLEOTIDE SEQUENCE [LARGE SCALE GENOMIC DNA]</scope>
    <source>
        <strain evidence="13 14">DSM 25532</strain>
    </source>
</reference>
<dbReference type="Gene3D" id="1.10.4030.10">
    <property type="entry name" value="Porin chaperone SurA, peptide-binding domain"/>
    <property type="match status" value="1"/>
</dbReference>
<evidence type="ECO:0000256" key="8">
    <source>
        <dbReference type="ARBA" id="ARBA00038408"/>
    </source>
</evidence>
<feature type="transmembrane region" description="Helical" evidence="11">
    <location>
        <begin position="12"/>
        <end position="30"/>
    </location>
</feature>
<evidence type="ECO:0000256" key="2">
    <source>
        <dbReference type="ARBA" id="ARBA00022475"/>
    </source>
</evidence>
<accession>A0A366HUL6</accession>
<keyword evidence="5 11" id="KW-1133">Transmembrane helix</keyword>
<proteinExistence type="inferred from homology"/>
<dbReference type="Pfam" id="PF13145">
    <property type="entry name" value="Rotamase_2"/>
    <property type="match status" value="1"/>
</dbReference>
<evidence type="ECO:0000313" key="13">
    <source>
        <dbReference type="EMBL" id="RBP47369.1"/>
    </source>
</evidence>
<dbReference type="InterPro" id="IPR000297">
    <property type="entry name" value="PPIase_PpiC"/>
</dbReference>
<dbReference type="EMBL" id="QNRR01000001">
    <property type="protein sequence ID" value="RBP47369.1"/>
    <property type="molecule type" value="Genomic_DNA"/>
</dbReference>
<evidence type="ECO:0000259" key="12">
    <source>
        <dbReference type="Pfam" id="PF13145"/>
    </source>
</evidence>
<evidence type="ECO:0000256" key="7">
    <source>
        <dbReference type="ARBA" id="ARBA00023186"/>
    </source>
</evidence>